<evidence type="ECO:0000313" key="3">
    <source>
        <dbReference type="EMBL" id="CBH74762.1"/>
    </source>
</evidence>
<sequence length="49" mass="5333">MLFWAYHLLQGIGRDIVGIVGLVFLLSGIINFCGLSPLLGGPFMRRAAK</sequence>
<gene>
    <name evidence="3" type="ORF">CARN1_0393</name>
</gene>
<reference evidence="3" key="1">
    <citation type="submission" date="2009-10" db="EMBL/GenBank/DDBJ databases">
        <title>Diversity of trophic interactions inside an arsenic-rich microbial ecosystem.</title>
        <authorList>
            <person name="Bertin P.N."/>
            <person name="Heinrich-Salmeron A."/>
            <person name="Pelletier E."/>
            <person name="Goulhen-Chollet F."/>
            <person name="Arsene-Ploetze F."/>
            <person name="Gallien S."/>
            <person name="Calteau A."/>
            <person name="Vallenet D."/>
            <person name="Casiot C."/>
            <person name="Chane-Woon-Ming B."/>
            <person name="Giloteaux L."/>
            <person name="Barakat M."/>
            <person name="Bonnefoy V."/>
            <person name="Bruneel O."/>
            <person name="Chandler M."/>
            <person name="Cleiss J."/>
            <person name="Duran R."/>
            <person name="Elbaz-Poulichet F."/>
            <person name="Fonknechten N."/>
            <person name="Lauga B."/>
            <person name="Mornico D."/>
            <person name="Ortet P."/>
            <person name="Schaeffer C."/>
            <person name="Siguier P."/>
            <person name="Alexander Thil Smith A."/>
            <person name="Van Dorsselaer A."/>
            <person name="Weissenbach J."/>
            <person name="Medigue C."/>
            <person name="Le Paslier D."/>
        </authorList>
    </citation>
    <scope>NUCLEOTIDE SEQUENCE</scope>
</reference>
<dbReference type="InterPro" id="IPR021309">
    <property type="entry name" value="YgaP-like_TM"/>
</dbReference>
<dbReference type="EMBL" id="CABL01000003">
    <property type="protein sequence ID" value="CBH74762.1"/>
    <property type="molecule type" value="Genomic_DNA"/>
</dbReference>
<feature type="transmembrane region" description="Helical" evidence="1">
    <location>
        <begin position="16"/>
        <end position="39"/>
    </location>
</feature>
<evidence type="ECO:0000259" key="2">
    <source>
        <dbReference type="Pfam" id="PF11127"/>
    </source>
</evidence>
<evidence type="ECO:0000256" key="1">
    <source>
        <dbReference type="SAM" id="Phobius"/>
    </source>
</evidence>
<accession>E6PE77</accession>
<keyword evidence="1" id="KW-1133">Transmembrane helix</keyword>
<keyword evidence="1" id="KW-0812">Transmembrane</keyword>
<keyword evidence="1" id="KW-0472">Membrane</keyword>
<proteinExistence type="predicted"/>
<comment type="caution">
    <text evidence="3">The sequence shown here is derived from an EMBL/GenBank/DDBJ whole genome shotgun (WGS) entry which is preliminary data.</text>
</comment>
<feature type="domain" description="Inner membrane protein YgaP-like transmembrane" evidence="2">
    <location>
        <begin position="2"/>
        <end position="40"/>
    </location>
</feature>
<name>E6PE77_9ZZZZ</name>
<organism evidence="3">
    <name type="scientific">mine drainage metagenome</name>
    <dbReference type="NCBI Taxonomy" id="410659"/>
    <lineage>
        <taxon>unclassified sequences</taxon>
        <taxon>metagenomes</taxon>
        <taxon>ecological metagenomes</taxon>
    </lineage>
</organism>
<dbReference type="Pfam" id="PF11127">
    <property type="entry name" value="YgaP-like_TM"/>
    <property type="match status" value="1"/>
</dbReference>
<dbReference type="AlphaFoldDB" id="E6PE77"/>
<protein>
    <recommendedName>
        <fullName evidence="2">Inner membrane protein YgaP-like transmembrane domain-containing protein</fullName>
    </recommendedName>
</protein>